<dbReference type="InterPro" id="IPR032675">
    <property type="entry name" value="LRR_dom_sf"/>
</dbReference>
<dbReference type="Gene3D" id="3.80.10.10">
    <property type="entry name" value="Ribonuclease Inhibitor"/>
    <property type="match status" value="3"/>
</dbReference>
<evidence type="ECO:0000256" key="10">
    <source>
        <dbReference type="ARBA" id="ARBA00022989"/>
    </source>
</evidence>
<evidence type="ECO:0000256" key="1">
    <source>
        <dbReference type="ARBA" id="ARBA00004167"/>
    </source>
</evidence>
<keyword evidence="12" id="KW-0325">Glycoprotein</keyword>
<reference evidence="17" key="1">
    <citation type="submission" date="2025-08" db="UniProtKB">
        <authorList>
            <consortium name="RefSeq"/>
        </authorList>
    </citation>
    <scope>IDENTIFICATION</scope>
    <source>
        <tissue evidence="17">Young leaves</tissue>
    </source>
</reference>
<dbReference type="GO" id="GO:0004672">
    <property type="term" value="F:protein kinase activity"/>
    <property type="evidence" value="ECO:0007669"/>
    <property type="project" value="InterPro"/>
</dbReference>
<dbReference type="InterPro" id="IPR001611">
    <property type="entry name" value="Leu-rich_rpt"/>
</dbReference>
<dbReference type="InterPro" id="IPR025875">
    <property type="entry name" value="Leu-rich_rpt_4"/>
</dbReference>
<evidence type="ECO:0000256" key="14">
    <source>
        <dbReference type="SAM" id="Phobius"/>
    </source>
</evidence>
<organism evidence="16 17">
    <name type="scientific">Cucurbita moschata</name>
    <name type="common">Winter crookneck squash</name>
    <name type="synonym">Cucurbita pepo var. moschata</name>
    <dbReference type="NCBI Taxonomy" id="3662"/>
    <lineage>
        <taxon>Eukaryota</taxon>
        <taxon>Viridiplantae</taxon>
        <taxon>Streptophyta</taxon>
        <taxon>Embryophyta</taxon>
        <taxon>Tracheophyta</taxon>
        <taxon>Spermatophyta</taxon>
        <taxon>Magnoliopsida</taxon>
        <taxon>eudicotyledons</taxon>
        <taxon>Gunneridae</taxon>
        <taxon>Pentapetalae</taxon>
        <taxon>rosids</taxon>
        <taxon>fabids</taxon>
        <taxon>Cucurbitales</taxon>
        <taxon>Cucurbitaceae</taxon>
        <taxon>Cucurbiteae</taxon>
        <taxon>Cucurbita</taxon>
    </lineage>
</organism>
<evidence type="ECO:0000256" key="7">
    <source>
        <dbReference type="ARBA" id="ARBA00022741"/>
    </source>
</evidence>
<evidence type="ECO:0000256" key="4">
    <source>
        <dbReference type="ARBA" id="ARBA00022679"/>
    </source>
</evidence>
<evidence type="ECO:0000256" key="3">
    <source>
        <dbReference type="ARBA" id="ARBA00022614"/>
    </source>
</evidence>
<keyword evidence="8" id="KW-0418">Kinase</keyword>
<keyword evidence="7 13" id="KW-0547">Nucleotide-binding</keyword>
<feature type="transmembrane region" description="Helical" evidence="14">
    <location>
        <begin position="633"/>
        <end position="654"/>
    </location>
</feature>
<keyword evidence="10 14" id="KW-1133">Transmembrane helix</keyword>
<dbReference type="RefSeq" id="XP_022941804.1">
    <property type="nucleotide sequence ID" value="XM_023086036.1"/>
</dbReference>
<dbReference type="PROSITE" id="PS00108">
    <property type="entry name" value="PROTEIN_KINASE_ST"/>
    <property type="match status" value="1"/>
</dbReference>
<comment type="subcellular location">
    <subcellularLocation>
        <location evidence="1">Membrane</location>
        <topology evidence="1">Single-pass membrane protein</topology>
    </subcellularLocation>
</comment>
<dbReference type="Pfam" id="PF12799">
    <property type="entry name" value="LRR_4"/>
    <property type="match status" value="1"/>
</dbReference>
<dbReference type="PROSITE" id="PS50011">
    <property type="entry name" value="PROTEIN_KINASE_DOM"/>
    <property type="match status" value="1"/>
</dbReference>
<dbReference type="Pfam" id="PF08263">
    <property type="entry name" value="LRRNT_2"/>
    <property type="match status" value="1"/>
</dbReference>
<feature type="domain" description="Protein kinase" evidence="15">
    <location>
        <begin position="687"/>
        <end position="975"/>
    </location>
</feature>
<dbReference type="Pfam" id="PF00069">
    <property type="entry name" value="Pkinase"/>
    <property type="match status" value="1"/>
</dbReference>
<dbReference type="InterPro" id="IPR000719">
    <property type="entry name" value="Prot_kinase_dom"/>
</dbReference>
<dbReference type="Pfam" id="PF13855">
    <property type="entry name" value="LRR_8"/>
    <property type="match status" value="2"/>
</dbReference>
<dbReference type="PROSITE" id="PS00107">
    <property type="entry name" value="PROTEIN_KINASE_ATP"/>
    <property type="match status" value="1"/>
</dbReference>
<protein>
    <submittedName>
        <fullName evidence="17">LRR receptor-like serine/threonine-protein kinase HSL2</fullName>
    </submittedName>
</protein>
<gene>
    <name evidence="17" type="primary">LOC111447058</name>
</gene>
<dbReference type="InterPro" id="IPR011009">
    <property type="entry name" value="Kinase-like_dom_sf"/>
</dbReference>
<dbReference type="InterPro" id="IPR008271">
    <property type="entry name" value="Ser/Thr_kinase_AS"/>
</dbReference>
<dbReference type="SUPFAM" id="SSF52058">
    <property type="entry name" value="L domain-like"/>
    <property type="match status" value="2"/>
</dbReference>
<dbReference type="Proteomes" id="UP000504609">
    <property type="component" value="Unplaced"/>
</dbReference>
<dbReference type="SMART" id="SM00220">
    <property type="entry name" value="S_TKc"/>
    <property type="match status" value="1"/>
</dbReference>
<dbReference type="FunFam" id="3.80.10.10:FF:000095">
    <property type="entry name" value="LRR receptor-like serine/threonine-protein kinase GSO1"/>
    <property type="match status" value="1"/>
</dbReference>
<dbReference type="InterPro" id="IPR050647">
    <property type="entry name" value="Plant_LRR-RLKs"/>
</dbReference>
<keyword evidence="6" id="KW-0677">Repeat</keyword>
<evidence type="ECO:0000256" key="11">
    <source>
        <dbReference type="ARBA" id="ARBA00023136"/>
    </source>
</evidence>
<dbReference type="Pfam" id="PF00560">
    <property type="entry name" value="LRR_1"/>
    <property type="match status" value="1"/>
</dbReference>
<dbReference type="PANTHER" id="PTHR48056">
    <property type="entry name" value="LRR RECEPTOR-LIKE SERINE/THREONINE-PROTEIN KINASE-RELATED"/>
    <property type="match status" value="1"/>
</dbReference>
<evidence type="ECO:0000256" key="6">
    <source>
        <dbReference type="ARBA" id="ARBA00022737"/>
    </source>
</evidence>
<evidence type="ECO:0000256" key="13">
    <source>
        <dbReference type="PROSITE-ProRule" id="PRU10141"/>
    </source>
</evidence>
<dbReference type="GO" id="GO:0033612">
    <property type="term" value="F:receptor serine/threonine kinase binding"/>
    <property type="evidence" value="ECO:0007669"/>
    <property type="project" value="TreeGrafter"/>
</dbReference>
<dbReference type="Gene3D" id="1.10.510.10">
    <property type="entry name" value="Transferase(Phosphotransferase) domain 1"/>
    <property type="match status" value="1"/>
</dbReference>
<dbReference type="GeneID" id="111447058"/>
<keyword evidence="16" id="KW-1185">Reference proteome</keyword>
<accession>A0A6J1FPH3</accession>
<evidence type="ECO:0000259" key="15">
    <source>
        <dbReference type="PROSITE" id="PS50011"/>
    </source>
</evidence>
<name>A0A6J1FPH3_CUCMO</name>
<dbReference type="GO" id="GO:0016020">
    <property type="term" value="C:membrane"/>
    <property type="evidence" value="ECO:0007669"/>
    <property type="project" value="UniProtKB-SubCell"/>
</dbReference>
<dbReference type="InterPro" id="IPR013210">
    <property type="entry name" value="LRR_N_plant-typ"/>
</dbReference>
<dbReference type="InterPro" id="IPR017441">
    <property type="entry name" value="Protein_kinase_ATP_BS"/>
</dbReference>
<evidence type="ECO:0000256" key="2">
    <source>
        <dbReference type="ARBA" id="ARBA00008684"/>
    </source>
</evidence>
<evidence type="ECO:0000313" key="16">
    <source>
        <dbReference type="Proteomes" id="UP000504609"/>
    </source>
</evidence>
<dbReference type="SUPFAM" id="SSF56112">
    <property type="entry name" value="Protein kinase-like (PK-like)"/>
    <property type="match status" value="1"/>
</dbReference>
<dbReference type="Gene3D" id="3.30.200.20">
    <property type="entry name" value="Phosphorylase Kinase, domain 1"/>
    <property type="match status" value="1"/>
</dbReference>
<feature type="binding site" evidence="13">
    <location>
        <position position="715"/>
    </location>
    <ligand>
        <name>ATP</name>
        <dbReference type="ChEBI" id="CHEBI:30616"/>
    </ligand>
</feature>
<evidence type="ECO:0000313" key="17">
    <source>
        <dbReference type="RefSeq" id="XP_022941804.1"/>
    </source>
</evidence>
<evidence type="ECO:0000256" key="12">
    <source>
        <dbReference type="ARBA" id="ARBA00023180"/>
    </source>
</evidence>
<evidence type="ECO:0000256" key="8">
    <source>
        <dbReference type="ARBA" id="ARBA00022777"/>
    </source>
</evidence>
<dbReference type="AlphaFoldDB" id="A0A6J1FPH3"/>
<keyword evidence="11 14" id="KW-0472">Membrane</keyword>
<dbReference type="KEGG" id="cmos:111447058"/>
<evidence type="ECO:0000256" key="9">
    <source>
        <dbReference type="ARBA" id="ARBA00022840"/>
    </source>
</evidence>
<comment type="similarity">
    <text evidence="2">Belongs to the protein kinase superfamily. Ser/Thr protein kinase family.</text>
</comment>
<dbReference type="PANTHER" id="PTHR48056:SF35">
    <property type="entry name" value="LRR RECEPTOR-LIKE SERINE_THREONINE-PROTEIN KINASE HSL2"/>
    <property type="match status" value="1"/>
</dbReference>
<dbReference type="GO" id="GO:0005524">
    <property type="term" value="F:ATP binding"/>
    <property type="evidence" value="ECO:0007669"/>
    <property type="project" value="UniProtKB-UniRule"/>
</dbReference>
<proteinExistence type="inferred from homology"/>
<keyword evidence="9 13" id="KW-0067">ATP-binding</keyword>
<evidence type="ECO:0000256" key="5">
    <source>
        <dbReference type="ARBA" id="ARBA00022692"/>
    </source>
</evidence>
<sequence length="980" mass="107884">MPFLNFPPSSLFLLFTLSFFHFFAVGLFSNVDYDILIRVKNTHLDDPDGALKDWVPNQAHTPCSWTGITCDSTNLSVLAINLTTSNIAGGFPYDFCRIPTLRNLSITVTNINGTLLSPSFSLCSHLQLLNLSSNLLVGRLPEFSPLFTQLQILDLSSNNFTGDVPLSFGQLPALRVLRLTMNLLDGPVPSVLGNLSQLTEMAIAYNPFKPSPLPSEYGNLLKLENMFISTANLTGPIPGSIGKLAMLTNLDLTFNSISGPLPDSIGGLRSIKSIQLYNNRISGELPESIGNWTSLSRLDLSQNSLTGKLPDKFAAIPLEILHLNDNFLQGEFPESLASSPHLTDLKLFNNSFSGTLPQNLGLNSPFTEIDFSSNHFEGNIPKFLCQQNRLQKFILFSNSFSGNFPESYGACDSLVYVRVEDNQLSGEVPDSFWKLPKLNSIQMSDNQFQGSIPPAISLARDLQVLLISGNNFSGQLPAEICKLKELVRFDIGRNKFTGGVPSCITELQKLQKLDMQENQFAGEIPKLVQFWKELTELNLSHNQFTGKIPPQLGDLPVLTYLDLSSNLLSGEIPEELTKLKPDQFNLSNNKLTGKVPSGLVNEQFVGSLLGNPGLCSSDLKPLNRCSKPKPSSFYVVVILSVLAFVLIGSLIWVIKFKMNLLGKSKSPWTATKFQRVGFDEEDVIPHLTKGNIIGSGGSGTVFKVNLKTGQTVAAKSLWRGHNQSDIESVFQSEVETLGRIRHANIVKLIFSCSNGEGSRILVYEYMENGSLGDVLHENKSEALSDWSKRLNIAMGAAQGLAYLHHDCVPPIIHRDVKSNNILLDAEFCPRVADFGLAKTLERQTEGNDAGVMSRIAGSYGYIAPEYGYTMKVTEKSDVYSFGVVLMELVTGKRPNDPSFGENKDIVKWVTEAALSEVEEKGLSLDEIIDEKLDPRTCEVEEIAKILDVAVLCTSALPIDRPSMRKVVEMIRDTKLPPSKS</sequence>
<keyword evidence="4" id="KW-0808">Transferase</keyword>
<dbReference type="FunFam" id="3.80.10.10:FF:000215">
    <property type="entry name" value="Receptor-like protein kinase HSL1"/>
    <property type="match status" value="1"/>
</dbReference>
<keyword evidence="3" id="KW-0433">Leucine-rich repeat</keyword>
<keyword evidence="5 14" id="KW-0812">Transmembrane</keyword>
<dbReference type="FunFam" id="1.10.510.10:FF:000365">
    <property type="entry name" value="Leucine-rich repeat receptor-like serine/threonine-protein kinase At1g17230"/>
    <property type="match status" value="1"/>
</dbReference>